<sequence length="195" mass="22201">MAGSVSMRVRGPSSVLSAESARRECRQSVHGHLDVGHAAPPSAAVRSFAHFPLAYRRPVDTPTVTSRVRCTRLWLKLRLVSPVPLSVVEVAMVVVKVDRRKDRVAIGIVTTSLDDVLLRTFASRHFLTPRWHVVYVPPHYLSLLSTAQVCRRWMVPSIIVQTRNKILFYIFSVHRTNYVQIVEHSNKKFLKRTIL</sequence>
<proteinExistence type="predicted"/>
<evidence type="ECO:0000313" key="3">
    <source>
        <dbReference type="Proteomes" id="UP001154329"/>
    </source>
</evidence>
<accession>A0A9P0IZ83</accession>
<feature type="region of interest" description="Disordered" evidence="1">
    <location>
        <begin position="1"/>
        <end position="20"/>
    </location>
</feature>
<reference evidence="2" key="2">
    <citation type="submission" date="2022-10" db="EMBL/GenBank/DDBJ databases">
        <authorList>
            <consortium name="ENA_rothamsted_submissions"/>
            <consortium name="culmorum"/>
            <person name="King R."/>
        </authorList>
    </citation>
    <scope>NUCLEOTIDE SEQUENCE</scope>
</reference>
<name>A0A9P0IZ83_APHGO</name>
<protein>
    <submittedName>
        <fullName evidence="2">Uncharacterized protein</fullName>
    </submittedName>
</protein>
<dbReference type="EMBL" id="OU899034">
    <property type="protein sequence ID" value="CAH1717029.1"/>
    <property type="molecule type" value="Genomic_DNA"/>
</dbReference>
<evidence type="ECO:0000256" key="1">
    <source>
        <dbReference type="SAM" id="MobiDB-lite"/>
    </source>
</evidence>
<reference evidence="2" key="1">
    <citation type="submission" date="2022-02" db="EMBL/GenBank/DDBJ databases">
        <authorList>
            <person name="King R."/>
        </authorList>
    </citation>
    <scope>NUCLEOTIDE SEQUENCE</scope>
</reference>
<dbReference type="Proteomes" id="UP001154329">
    <property type="component" value="Chromosome 1"/>
</dbReference>
<evidence type="ECO:0000313" key="2">
    <source>
        <dbReference type="EMBL" id="CAH1717029.1"/>
    </source>
</evidence>
<organism evidence="2 3">
    <name type="scientific">Aphis gossypii</name>
    <name type="common">Cotton aphid</name>
    <dbReference type="NCBI Taxonomy" id="80765"/>
    <lineage>
        <taxon>Eukaryota</taxon>
        <taxon>Metazoa</taxon>
        <taxon>Ecdysozoa</taxon>
        <taxon>Arthropoda</taxon>
        <taxon>Hexapoda</taxon>
        <taxon>Insecta</taxon>
        <taxon>Pterygota</taxon>
        <taxon>Neoptera</taxon>
        <taxon>Paraneoptera</taxon>
        <taxon>Hemiptera</taxon>
        <taxon>Sternorrhyncha</taxon>
        <taxon>Aphidomorpha</taxon>
        <taxon>Aphidoidea</taxon>
        <taxon>Aphididae</taxon>
        <taxon>Aphidini</taxon>
        <taxon>Aphis</taxon>
        <taxon>Aphis</taxon>
    </lineage>
</organism>
<gene>
    <name evidence="2" type="ORF">APHIGO_LOCUS3854</name>
</gene>
<keyword evidence="3" id="KW-1185">Reference proteome</keyword>
<dbReference type="AlphaFoldDB" id="A0A9P0IZ83"/>